<dbReference type="InterPro" id="IPR029063">
    <property type="entry name" value="SAM-dependent_MTases_sf"/>
</dbReference>
<dbReference type="Gene3D" id="3.40.50.150">
    <property type="entry name" value="Vaccinia Virus protein VP39"/>
    <property type="match status" value="1"/>
</dbReference>
<organism evidence="2 3">
    <name type="scientific">Triparma columacea</name>
    <dbReference type="NCBI Taxonomy" id="722753"/>
    <lineage>
        <taxon>Eukaryota</taxon>
        <taxon>Sar</taxon>
        <taxon>Stramenopiles</taxon>
        <taxon>Ochrophyta</taxon>
        <taxon>Bolidophyceae</taxon>
        <taxon>Parmales</taxon>
        <taxon>Triparmaceae</taxon>
        <taxon>Triparma</taxon>
    </lineage>
</organism>
<dbReference type="AlphaFoldDB" id="A0A9W7FXQ1"/>
<reference evidence="3" key="1">
    <citation type="journal article" date="2023" name="Commun. Biol.">
        <title>Genome analysis of Parmales, the sister group of diatoms, reveals the evolutionary specialization of diatoms from phago-mixotrophs to photoautotrophs.</title>
        <authorList>
            <person name="Ban H."/>
            <person name="Sato S."/>
            <person name="Yoshikawa S."/>
            <person name="Yamada K."/>
            <person name="Nakamura Y."/>
            <person name="Ichinomiya M."/>
            <person name="Sato N."/>
            <person name="Blanc-Mathieu R."/>
            <person name="Endo H."/>
            <person name="Kuwata A."/>
            <person name="Ogata H."/>
        </authorList>
    </citation>
    <scope>NUCLEOTIDE SEQUENCE [LARGE SCALE GENOMIC DNA]</scope>
</reference>
<evidence type="ECO:0000313" key="2">
    <source>
        <dbReference type="EMBL" id="GMI21695.1"/>
    </source>
</evidence>
<keyword evidence="3" id="KW-1185">Reference proteome</keyword>
<evidence type="ECO:0000259" key="1">
    <source>
        <dbReference type="Pfam" id="PF05050"/>
    </source>
</evidence>
<dbReference type="Proteomes" id="UP001165065">
    <property type="component" value="Unassembled WGS sequence"/>
</dbReference>
<proteinExistence type="predicted"/>
<evidence type="ECO:0000313" key="3">
    <source>
        <dbReference type="Proteomes" id="UP001165065"/>
    </source>
</evidence>
<protein>
    <recommendedName>
        <fullName evidence="1">Methyltransferase FkbM domain-containing protein</fullName>
    </recommendedName>
</protein>
<comment type="caution">
    <text evidence="2">The sequence shown here is derived from an EMBL/GenBank/DDBJ whole genome shotgun (WGS) entry which is preliminary data.</text>
</comment>
<dbReference type="EMBL" id="BRYA01000534">
    <property type="protein sequence ID" value="GMI21695.1"/>
    <property type="molecule type" value="Genomic_DNA"/>
</dbReference>
<dbReference type="InterPro" id="IPR006342">
    <property type="entry name" value="FkbM_mtfrase"/>
</dbReference>
<dbReference type="SUPFAM" id="SSF53335">
    <property type="entry name" value="S-adenosyl-L-methionine-dependent methyltransferases"/>
    <property type="match status" value="1"/>
</dbReference>
<gene>
    <name evidence="2" type="ORF">TrCOL_g13274</name>
</gene>
<dbReference type="OrthoDB" id="431507at2759"/>
<dbReference type="Pfam" id="PF05050">
    <property type="entry name" value="Methyltransf_21"/>
    <property type="match status" value="1"/>
</dbReference>
<feature type="domain" description="Methyltransferase FkbM" evidence="1">
    <location>
        <begin position="149"/>
        <end position="306"/>
    </location>
</feature>
<sequence>MMGADFACDDLPGSTGGGVACQLQCEGNECGNVGEVCKTLEICAGFSVGSDRRSGTLKKVPKFSRDPLVFPEGDEFWDIWRRQQCQSHWENFAGDHSMFPALSDFFWGNKCYLYMHGDIVSEEISLKKRITTSDENDFLMGSKNPIVVDIGMHNADDSSYFLKRGARVSSVEADDALVEGASRHPTLQLAKKLGRFKLNHCAINHHQEGSMLPIQPEVIFFERPQNSEWNSLSDESCGRTNGGCKEVRKKAKTCAQIVLEATEDTNERVWYMKVDIEGADVMCLKSLEALPKEKRPTYVSTEDQKDGLSALEMESIGYDGFKLVAHHMNDKMGGYGGLPPEVLGEGSLPGADTWRTASEIRADGYFGGANNLVGNIQYDLFACMGCVNYN</sequence>
<accession>A0A9W7FXQ1</accession>
<name>A0A9W7FXQ1_9STRA</name>